<dbReference type="PANTHER" id="PTHR21666:SF270">
    <property type="entry name" value="MUREIN HYDROLASE ACTIVATOR ENVC"/>
    <property type="match status" value="1"/>
</dbReference>
<dbReference type="PANTHER" id="PTHR21666">
    <property type="entry name" value="PEPTIDASE-RELATED"/>
    <property type="match status" value="1"/>
</dbReference>
<dbReference type="InterPro" id="IPR050570">
    <property type="entry name" value="Cell_wall_metabolism_enzyme"/>
</dbReference>
<dbReference type="EMBL" id="CP001737">
    <property type="protein sequence ID" value="ACV79182.1"/>
    <property type="molecule type" value="Genomic_DNA"/>
</dbReference>
<dbReference type="eggNOG" id="COG0739">
    <property type="taxonomic scope" value="Bacteria"/>
</dbReference>
<organism evidence="3 4">
    <name type="scientific">Nakamurella multipartita (strain ATCC 700099 / DSM 44233 / CIP 104796 / JCM 9543 / NBRC 105858 / Y-104)</name>
    <name type="common">Microsphaera multipartita</name>
    <dbReference type="NCBI Taxonomy" id="479431"/>
    <lineage>
        <taxon>Bacteria</taxon>
        <taxon>Bacillati</taxon>
        <taxon>Actinomycetota</taxon>
        <taxon>Actinomycetes</taxon>
        <taxon>Nakamurellales</taxon>
        <taxon>Nakamurellaceae</taxon>
        <taxon>Nakamurella</taxon>
    </lineage>
</organism>
<dbReference type="CDD" id="cd12797">
    <property type="entry name" value="M23_peptidase"/>
    <property type="match status" value="1"/>
</dbReference>
<feature type="region of interest" description="Disordered" evidence="1">
    <location>
        <begin position="30"/>
        <end position="64"/>
    </location>
</feature>
<dbReference type="GO" id="GO:0004222">
    <property type="term" value="F:metalloendopeptidase activity"/>
    <property type="evidence" value="ECO:0007669"/>
    <property type="project" value="TreeGrafter"/>
</dbReference>
<evidence type="ECO:0000313" key="3">
    <source>
        <dbReference type="EMBL" id="ACV79182.1"/>
    </source>
</evidence>
<dbReference type="Pfam" id="PF01551">
    <property type="entry name" value="Peptidase_M23"/>
    <property type="match status" value="1"/>
</dbReference>
<reference evidence="4" key="1">
    <citation type="submission" date="2009-09" db="EMBL/GenBank/DDBJ databases">
        <title>The complete genome of Nakamurella multipartita DSM 44233.</title>
        <authorList>
            <consortium name="US DOE Joint Genome Institute (JGI-PGF)"/>
            <person name="Lucas S."/>
            <person name="Copeland A."/>
            <person name="Lapidus A."/>
            <person name="Glavina del Rio T."/>
            <person name="Dalin E."/>
            <person name="Tice H."/>
            <person name="Bruce D."/>
            <person name="Goodwin L."/>
            <person name="Pitluck S."/>
            <person name="Kyrpides N."/>
            <person name="Mavromatis K."/>
            <person name="Ivanova N."/>
            <person name="Ovchinnikova G."/>
            <person name="Sims D."/>
            <person name="Meincke L."/>
            <person name="Brettin T."/>
            <person name="Detter J.C."/>
            <person name="Han C."/>
            <person name="Larimer F."/>
            <person name="Land M."/>
            <person name="Hauser L."/>
            <person name="Markowitz V."/>
            <person name="Cheng J.-F."/>
            <person name="Hugenholtz P."/>
            <person name="Woyke T."/>
            <person name="Wu D."/>
            <person name="Klenk H.-P."/>
            <person name="Eisen J.A."/>
        </authorList>
    </citation>
    <scope>NUCLEOTIDE SEQUENCE [LARGE SCALE GENOMIC DNA]</scope>
    <source>
        <strain evidence="4">ATCC 700099 / DSM 44233 / CIP 104796 / JCM 9543 / NBRC 105858 / Y-104</strain>
    </source>
</reference>
<dbReference type="STRING" id="479431.Namu_2837"/>
<sequence precursor="true">MQRRRPRTAPAGGLALGAVVLLALTACSGGSGGSASSSPPPSSVSPSATAGADAPTRTDAPEQFTPVVMDVMSTPRWFRGTDGQVHLVYELRLTNAFPIPATVTRAVVRDADSGTVLQTLSGDPLTASMSLLTSGSQPTTELATATTGVIWFDVPLADPSAVPARIDHELTVTVPPGLPVPETITSTGAPADVDVDAPTVIGAPLAGTGWFAVGSCCDGPHRRTAQPITNQLWVSQRFAIDFNKINDQGYLAVGDRSKNESWPTYDQPVLAVADAKVTIAQDGLPDQTPQAPTPVTIEEADGNHVILQLADGVYAFYAHLKPGSVSVQAGDRVTKGQVIGRTGNSGSSTGSHLHFQLMDRPSALAADGLPYVFDSFTVTGRGPALDELMATDPATTPVVLDPATAGPRTDELPLGRDVVTFPSP</sequence>
<proteinExistence type="predicted"/>
<dbReference type="PROSITE" id="PS51257">
    <property type="entry name" value="PROKAR_LIPOPROTEIN"/>
    <property type="match status" value="1"/>
</dbReference>
<gene>
    <name evidence="3" type="ordered locus">Namu_2837</name>
</gene>
<accession>C8X9M4</accession>
<dbReference type="InParanoid" id="C8X9M4"/>
<name>C8X9M4_NAKMY</name>
<evidence type="ECO:0000313" key="4">
    <source>
        <dbReference type="Proteomes" id="UP000002218"/>
    </source>
</evidence>
<dbReference type="HOGENOM" id="CLU_044200_0_0_11"/>
<dbReference type="Gene3D" id="2.70.70.10">
    <property type="entry name" value="Glucose Permease (Domain IIA)"/>
    <property type="match status" value="1"/>
</dbReference>
<dbReference type="SUPFAM" id="SSF51261">
    <property type="entry name" value="Duplicated hybrid motif"/>
    <property type="match status" value="1"/>
</dbReference>
<dbReference type="KEGG" id="nml:Namu_2837"/>
<dbReference type="Proteomes" id="UP000002218">
    <property type="component" value="Chromosome"/>
</dbReference>
<reference evidence="3 4" key="2">
    <citation type="journal article" date="2010" name="Stand. Genomic Sci.">
        <title>Complete genome sequence of Nakamurella multipartita type strain (Y-104).</title>
        <authorList>
            <person name="Tice H."/>
            <person name="Mayilraj S."/>
            <person name="Sims D."/>
            <person name="Lapidus A."/>
            <person name="Nolan M."/>
            <person name="Lucas S."/>
            <person name="Glavina Del Rio T."/>
            <person name="Copeland A."/>
            <person name="Cheng J.F."/>
            <person name="Meincke L."/>
            <person name="Bruce D."/>
            <person name="Goodwin L."/>
            <person name="Pitluck S."/>
            <person name="Ivanova N."/>
            <person name="Mavromatis K."/>
            <person name="Ovchinnikova G."/>
            <person name="Pati A."/>
            <person name="Chen A."/>
            <person name="Palaniappan K."/>
            <person name="Land M."/>
            <person name="Hauser L."/>
            <person name="Chang Y.J."/>
            <person name="Jeffries C.D."/>
            <person name="Detter J.C."/>
            <person name="Brettin T."/>
            <person name="Rohde M."/>
            <person name="Goker M."/>
            <person name="Bristow J."/>
            <person name="Eisen J.A."/>
            <person name="Markowitz V."/>
            <person name="Hugenholtz P."/>
            <person name="Kyrpides N.C."/>
            <person name="Klenk H.P."/>
            <person name="Chen F."/>
        </authorList>
    </citation>
    <scope>NUCLEOTIDE SEQUENCE [LARGE SCALE GENOMIC DNA]</scope>
    <source>
        <strain evidence="4">ATCC 700099 / DSM 44233 / CIP 104796 / JCM 9543 / NBRC 105858 / Y-104</strain>
    </source>
</reference>
<feature type="domain" description="M23ase beta-sheet core" evidence="2">
    <location>
        <begin position="266"/>
        <end position="359"/>
    </location>
</feature>
<dbReference type="OrthoDB" id="9809488at2"/>
<evidence type="ECO:0000259" key="2">
    <source>
        <dbReference type="Pfam" id="PF01551"/>
    </source>
</evidence>
<dbReference type="AlphaFoldDB" id="C8X9M4"/>
<evidence type="ECO:0000256" key="1">
    <source>
        <dbReference type="SAM" id="MobiDB-lite"/>
    </source>
</evidence>
<dbReference type="RefSeq" id="WP_015748061.1">
    <property type="nucleotide sequence ID" value="NC_013235.1"/>
</dbReference>
<keyword evidence="4" id="KW-1185">Reference proteome</keyword>
<protein>
    <submittedName>
        <fullName evidence="3">Peptidase M23</fullName>
    </submittedName>
</protein>
<dbReference type="InterPro" id="IPR016047">
    <property type="entry name" value="M23ase_b-sheet_dom"/>
</dbReference>
<dbReference type="InterPro" id="IPR011055">
    <property type="entry name" value="Dup_hybrid_motif"/>
</dbReference>